<evidence type="ECO:0000313" key="2">
    <source>
        <dbReference type="EMBL" id="MBB4680029.1"/>
    </source>
</evidence>
<sequence length="88" mass="9493">MSVRTTAQLAGLSPAFLSMVENGERILDRLSHIQAIATALRVSPADLIDSAWAPAVARGPWVRDQELTGECRYPPSTTLAHQVPDPEA</sequence>
<dbReference type="InterPro" id="IPR001387">
    <property type="entry name" value="Cro/C1-type_HTH"/>
</dbReference>
<feature type="domain" description="HTH cro/C1-type" evidence="1">
    <location>
        <begin position="7"/>
        <end position="47"/>
    </location>
</feature>
<dbReference type="CDD" id="cd00093">
    <property type="entry name" value="HTH_XRE"/>
    <property type="match status" value="1"/>
</dbReference>
<name>A0A7W7CIC7_9PSEU</name>
<organism evidence="2 3">
    <name type="scientific">Crossiella cryophila</name>
    <dbReference type="NCBI Taxonomy" id="43355"/>
    <lineage>
        <taxon>Bacteria</taxon>
        <taxon>Bacillati</taxon>
        <taxon>Actinomycetota</taxon>
        <taxon>Actinomycetes</taxon>
        <taxon>Pseudonocardiales</taxon>
        <taxon>Pseudonocardiaceae</taxon>
        <taxon>Crossiella</taxon>
    </lineage>
</organism>
<dbReference type="Proteomes" id="UP000533598">
    <property type="component" value="Unassembled WGS sequence"/>
</dbReference>
<dbReference type="GO" id="GO:0003677">
    <property type="term" value="F:DNA binding"/>
    <property type="evidence" value="ECO:0007669"/>
    <property type="project" value="InterPro"/>
</dbReference>
<evidence type="ECO:0000259" key="1">
    <source>
        <dbReference type="PROSITE" id="PS50943"/>
    </source>
</evidence>
<proteinExistence type="predicted"/>
<reference evidence="2 3" key="1">
    <citation type="submission" date="2020-08" db="EMBL/GenBank/DDBJ databases">
        <title>Sequencing the genomes of 1000 actinobacteria strains.</title>
        <authorList>
            <person name="Klenk H.-P."/>
        </authorList>
    </citation>
    <scope>NUCLEOTIDE SEQUENCE [LARGE SCALE GENOMIC DNA]</scope>
    <source>
        <strain evidence="2 3">DSM 44230</strain>
    </source>
</reference>
<dbReference type="AlphaFoldDB" id="A0A7W7CIC7"/>
<dbReference type="Pfam" id="PF01381">
    <property type="entry name" value="HTH_3"/>
    <property type="match status" value="1"/>
</dbReference>
<dbReference type="PROSITE" id="PS50943">
    <property type="entry name" value="HTH_CROC1"/>
    <property type="match status" value="1"/>
</dbReference>
<evidence type="ECO:0000313" key="3">
    <source>
        <dbReference type="Proteomes" id="UP000533598"/>
    </source>
</evidence>
<protein>
    <submittedName>
        <fullName evidence="2">Transcriptional regulator with XRE-family HTH domain</fullName>
    </submittedName>
</protein>
<gene>
    <name evidence="2" type="ORF">HNR67_006147</name>
</gene>
<keyword evidence="3" id="KW-1185">Reference proteome</keyword>
<dbReference type="SUPFAM" id="SSF47413">
    <property type="entry name" value="lambda repressor-like DNA-binding domains"/>
    <property type="match status" value="1"/>
</dbReference>
<comment type="caution">
    <text evidence="2">The sequence shown here is derived from an EMBL/GenBank/DDBJ whole genome shotgun (WGS) entry which is preliminary data.</text>
</comment>
<dbReference type="InterPro" id="IPR010982">
    <property type="entry name" value="Lambda_DNA-bd_dom_sf"/>
</dbReference>
<accession>A0A7W7CIC7</accession>
<dbReference type="EMBL" id="JACHMH010000001">
    <property type="protein sequence ID" value="MBB4680029.1"/>
    <property type="molecule type" value="Genomic_DNA"/>
</dbReference>
<dbReference type="Gene3D" id="1.10.260.40">
    <property type="entry name" value="lambda repressor-like DNA-binding domains"/>
    <property type="match status" value="1"/>
</dbReference>